<comment type="cofactor">
    <cofactor evidence="1">
        <name>Mg(2+)</name>
        <dbReference type="ChEBI" id="CHEBI:18420"/>
    </cofactor>
</comment>
<feature type="domain" description="Nudix hydrolase" evidence="8">
    <location>
        <begin position="32"/>
        <end position="166"/>
    </location>
</feature>
<dbReference type="PATRIC" id="fig|68170.10.peg.4587"/>
<keyword evidence="4" id="KW-0479">Metal-binding</keyword>
<protein>
    <recommendedName>
        <fullName evidence="8">Nudix hydrolase domain-containing protein</fullName>
    </recommendedName>
</protein>
<dbReference type="RefSeq" id="WP_045312793.1">
    <property type="nucleotide sequence ID" value="NZ_JYJG01000119.1"/>
</dbReference>
<dbReference type="AlphaFoldDB" id="A0A0F0GZM5"/>
<dbReference type="Pfam" id="PF00293">
    <property type="entry name" value="NUDIX"/>
    <property type="match status" value="1"/>
</dbReference>
<dbReference type="Gene3D" id="3.90.79.10">
    <property type="entry name" value="Nucleoside Triphosphate Pyrophosphohydrolase"/>
    <property type="match status" value="1"/>
</dbReference>
<evidence type="ECO:0000256" key="6">
    <source>
        <dbReference type="ARBA" id="ARBA00022842"/>
    </source>
</evidence>
<organism evidence="9 10">
    <name type="scientific">Lentzea aerocolonigenes</name>
    <name type="common">Lechevalieria aerocolonigenes</name>
    <name type="synonym">Saccharothrix aerocolonigenes</name>
    <dbReference type="NCBI Taxonomy" id="68170"/>
    <lineage>
        <taxon>Bacteria</taxon>
        <taxon>Bacillati</taxon>
        <taxon>Actinomycetota</taxon>
        <taxon>Actinomycetes</taxon>
        <taxon>Pseudonocardiales</taxon>
        <taxon>Pseudonocardiaceae</taxon>
        <taxon>Lentzea</taxon>
    </lineage>
</organism>
<dbReference type="InterPro" id="IPR050241">
    <property type="entry name" value="NAD-cap_RNA_hydrolase_NudC"/>
</dbReference>
<evidence type="ECO:0000256" key="2">
    <source>
        <dbReference type="ARBA" id="ARBA00001947"/>
    </source>
</evidence>
<evidence type="ECO:0000256" key="1">
    <source>
        <dbReference type="ARBA" id="ARBA00001946"/>
    </source>
</evidence>
<evidence type="ECO:0000259" key="8">
    <source>
        <dbReference type="PROSITE" id="PS51462"/>
    </source>
</evidence>
<dbReference type="PANTHER" id="PTHR42904">
    <property type="entry name" value="NUDIX HYDROLASE, NUDC SUBFAMILY"/>
    <property type="match status" value="1"/>
</dbReference>
<comment type="cofactor">
    <cofactor evidence="2">
        <name>Zn(2+)</name>
        <dbReference type="ChEBI" id="CHEBI:29105"/>
    </cofactor>
</comment>
<comment type="similarity">
    <text evidence="3">Belongs to the Nudix hydrolase family. NudC subfamily.</text>
</comment>
<dbReference type="STRING" id="68170.GCA_000974445_09767"/>
<evidence type="ECO:0000313" key="10">
    <source>
        <dbReference type="Proteomes" id="UP000033393"/>
    </source>
</evidence>
<dbReference type="GO" id="GO:0005829">
    <property type="term" value="C:cytosol"/>
    <property type="evidence" value="ECO:0007669"/>
    <property type="project" value="TreeGrafter"/>
</dbReference>
<dbReference type="EMBL" id="JYJG01000119">
    <property type="protein sequence ID" value="KJK48021.1"/>
    <property type="molecule type" value="Genomic_DNA"/>
</dbReference>
<comment type="catalytic activity">
    <reaction evidence="7">
        <text>a 5'-end NAD(+)-phospho-ribonucleoside in mRNA + H2O = a 5'-end phospho-adenosine-phospho-ribonucleoside in mRNA + beta-nicotinamide D-ribonucleotide + 2 H(+)</text>
        <dbReference type="Rhea" id="RHEA:60876"/>
        <dbReference type="Rhea" id="RHEA-COMP:15698"/>
        <dbReference type="Rhea" id="RHEA-COMP:15719"/>
        <dbReference type="ChEBI" id="CHEBI:14649"/>
        <dbReference type="ChEBI" id="CHEBI:15377"/>
        <dbReference type="ChEBI" id="CHEBI:15378"/>
        <dbReference type="ChEBI" id="CHEBI:144029"/>
        <dbReference type="ChEBI" id="CHEBI:144051"/>
    </reaction>
    <physiologicalReaction direction="left-to-right" evidence="7">
        <dbReference type="Rhea" id="RHEA:60877"/>
    </physiologicalReaction>
</comment>
<dbReference type="GO" id="GO:0006742">
    <property type="term" value="P:NADP+ catabolic process"/>
    <property type="evidence" value="ECO:0007669"/>
    <property type="project" value="TreeGrafter"/>
</dbReference>
<keyword evidence="6" id="KW-0460">Magnesium</keyword>
<dbReference type="PROSITE" id="PS51462">
    <property type="entry name" value="NUDIX"/>
    <property type="match status" value="1"/>
</dbReference>
<dbReference type="SUPFAM" id="SSF55811">
    <property type="entry name" value="Nudix"/>
    <property type="match status" value="1"/>
</dbReference>
<dbReference type="Proteomes" id="UP000033393">
    <property type="component" value="Unassembled WGS sequence"/>
</dbReference>
<dbReference type="PANTHER" id="PTHR42904:SF6">
    <property type="entry name" value="NAD-CAPPED RNA HYDROLASE NUDT12"/>
    <property type="match status" value="1"/>
</dbReference>
<sequence>MARDDFCSNCGTAYADTSTYPRECSNCGHMVWANPVPVVVLLVPVKDGARTGLLTVRRAIPPVGQLAFVSGFMERGESWQQGAARELEEEAGVSVNPDDLRPLHFVSTPDGATVLLFATAPAINAEDMPPFVPNEEASERRVIFECEPLAFPLHNEIASKYFSTEQ</sequence>
<dbReference type="OrthoDB" id="5417595at2"/>
<dbReference type="InterPro" id="IPR000086">
    <property type="entry name" value="NUDIX_hydrolase_dom"/>
</dbReference>
<dbReference type="GO" id="GO:0046872">
    <property type="term" value="F:metal ion binding"/>
    <property type="evidence" value="ECO:0007669"/>
    <property type="project" value="UniProtKB-KW"/>
</dbReference>
<name>A0A0F0GZM5_LENAE</name>
<dbReference type="InterPro" id="IPR020084">
    <property type="entry name" value="NUDIX_hydrolase_CS"/>
</dbReference>
<evidence type="ECO:0000313" key="9">
    <source>
        <dbReference type="EMBL" id="KJK48021.1"/>
    </source>
</evidence>
<dbReference type="InterPro" id="IPR015797">
    <property type="entry name" value="NUDIX_hydrolase-like_dom_sf"/>
</dbReference>
<dbReference type="PROSITE" id="PS00893">
    <property type="entry name" value="NUDIX_BOX"/>
    <property type="match status" value="1"/>
</dbReference>
<accession>A0A0F0GZM5</accession>
<proteinExistence type="inferred from homology"/>
<evidence type="ECO:0000256" key="5">
    <source>
        <dbReference type="ARBA" id="ARBA00022801"/>
    </source>
</evidence>
<evidence type="ECO:0000256" key="3">
    <source>
        <dbReference type="ARBA" id="ARBA00009595"/>
    </source>
</evidence>
<dbReference type="GO" id="GO:0035529">
    <property type="term" value="F:NADH pyrophosphatase activity"/>
    <property type="evidence" value="ECO:0007669"/>
    <property type="project" value="TreeGrafter"/>
</dbReference>
<reference evidence="9 10" key="1">
    <citation type="submission" date="2015-02" db="EMBL/GenBank/DDBJ databases">
        <authorList>
            <person name="Ju K.-S."/>
            <person name="Doroghazi J.R."/>
            <person name="Metcalf W."/>
        </authorList>
    </citation>
    <scope>NUCLEOTIDE SEQUENCE [LARGE SCALE GENOMIC DNA]</scope>
    <source>
        <strain evidence="9 10">NRRL B-16140</strain>
    </source>
</reference>
<gene>
    <name evidence="9" type="ORF">UK23_18430</name>
</gene>
<evidence type="ECO:0000256" key="7">
    <source>
        <dbReference type="ARBA" id="ARBA00023679"/>
    </source>
</evidence>
<dbReference type="GO" id="GO:0019677">
    <property type="term" value="P:NAD+ catabolic process"/>
    <property type="evidence" value="ECO:0007669"/>
    <property type="project" value="TreeGrafter"/>
</dbReference>
<keyword evidence="10" id="KW-1185">Reference proteome</keyword>
<comment type="caution">
    <text evidence="9">The sequence shown here is derived from an EMBL/GenBank/DDBJ whole genome shotgun (WGS) entry which is preliminary data.</text>
</comment>
<keyword evidence="5" id="KW-0378">Hydrolase</keyword>
<evidence type="ECO:0000256" key="4">
    <source>
        <dbReference type="ARBA" id="ARBA00022723"/>
    </source>
</evidence>